<dbReference type="EMBL" id="CAKOGP040000735">
    <property type="protein sequence ID" value="CAJ1938542.1"/>
    <property type="molecule type" value="Genomic_DNA"/>
</dbReference>
<organism evidence="1 2">
    <name type="scientific">Cylindrotheca closterium</name>
    <dbReference type="NCBI Taxonomy" id="2856"/>
    <lineage>
        <taxon>Eukaryota</taxon>
        <taxon>Sar</taxon>
        <taxon>Stramenopiles</taxon>
        <taxon>Ochrophyta</taxon>
        <taxon>Bacillariophyta</taxon>
        <taxon>Bacillariophyceae</taxon>
        <taxon>Bacillariophycidae</taxon>
        <taxon>Bacillariales</taxon>
        <taxon>Bacillariaceae</taxon>
        <taxon>Cylindrotheca</taxon>
    </lineage>
</organism>
<protein>
    <submittedName>
        <fullName evidence="1">Uncharacterized protein</fullName>
    </submittedName>
</protein>
<dbReference type="AlphaFoldDB" id="A0AAD2FHC5"/>
<comment type="caution">
    <text evidence="1">The sequence shown here is derived from an EMBL/GenBank/DDBJ whole genome shotgun (WGS) entry which is preliminary data.</text>
</comment>
<gene>
    <name evidence="1" type="ORF">CYCCA115_LOCUS6171</name>
</gene>
<proteinExistence type="predicted"/>
<sequence length="93" mass="9775">MGDVAQVCHEGIGFPSEEELDLVSGCPGGVEEDTGANSDRVGRILDLILFGVEVVERTSNMAHDTGDFGVMKEEDAGAILVYRKGDIGCGDSD</sequence>
<dbReference type="Proteomes" id="UP001295423">
    <property type="component" value="Unassembled WGS sequence"/>
</dbReference>
<name>A0AAD2FHC5_9STRA</name>
<evidence type="ECO:0000313" key="2">
    <source>
        <dbReference type="Proteomes" id="UP001295423"/>
    </source>
</evidence>
<reference evidence="1" key="1">
    <citation type="submission" date="2023-08" db="EMBL/GenBank/DDBJ databases">
        <authorList>
            <person name="Audoor S."/>
            <person name="Bilcke G."/>
        </authorList>
    </citation>
    <scope>NUCLEOTIDE SEQUENCE</scope>
</reference>
<accession>A0AAD2FHC5</accession>
<evidence type="ECO:0000313" key="1">
    <source>
        <dbReference type="EMBL" id="CAJ1938542.1"/>
    </source>
</evidence>
<keyword evidence="2" id="KW-1185">Reference proteome</keyword>